<evidence type="ECO:0000313" key="2">
    <source>
        <dbReference type="Proteomes" id="UP000719766"/>
    </source>
</evidence>
<dbReference type="AlphaFoldDB" id="A0A9P7AVE1"/>
<dbReference type="OrthoDB" id="2651333at2759"/>
<dbReference type="GeneID" id="64603929"/>
<proteinExistence type="predicted"/>
<comment type="caution">
    <text evidence="1">The sequence shown here is derived from an EMBL/GenBank/DDBJ whole genome shotgun (WGS) entry which is preliminary data.</text>
</comment>
<dbReference type="Proteomes" id="UP000719766">
    <property type="component" value="Unassembled WGS sequence"/>
</dbReference>
<keyword evidence="2" id="KW-1185">Reference proteome</keyword>
<dbReference type="EMBL" id="JABBWE010000019">
    <property type="protein sequence ID" value="KAG1796307.1"/>
    <property type="molecule type" value="Genomic_DNA"/>
</dbReference>
<protein>
    <submittedName>
        <fullName evidence="1">Uncharacterized protein</fullName>
    </submittedName>
</protein>
<dbReference type="RefSeq" id="XP_041161823.1">
    <property type="nucleotide sequence ID" value="XM_041310165.1"/>
</dbReference>
<organism evidence="1 2">
    <name type="scientific">Suillus plorans</name>
    <dbReference type="NCBI Taxonomy" id="116603"/>
    <lineage>
        <taxon>Eukaryota</taxon>
        <taxon>Fungi</taxon>
        <taxon>Dikarya</taxon>
        <taxon>Basidiomycota</taxon>
        <taxon>Agaricomycotina</taxon>
        <taxon>Agaricomycetes</taxon>
        <taxon>Agaricomycetidae</taxon>
        <taxon>Boletales</taxon>
        <taxon>Suillineae</taxon>
        <taxon>Suillaceae</taxon>
        <taxon>Suillus</taxon>
    </lineage>
</organism>
<accession>A0A9P7AVE1</accession>
<reference evidence="1" key="1">
    <citation type="journal article" date="2020" name="New Phytol.">
        <title>Comparative genomics reveals dynamic genome evolution in host specialist ectomycorrhizal fungi.</title>
        <authorList>
            <person name="Lofgren L.A."/>
            <person name="Nguyen N.H."/>
            <person name="Vilgalys R."/>
            <person name="Ruytinx J."/>
            <person name="Liao H.L."/>
            <person name="Branco S."/>
            <person name="Kuo A."/>
            <person name="LaButti K."/>
            <person name="Lipzen A."/>
            <person name="Andreopoulos W."/>
            <person name="Pangilinan J."/>
            <person name="Riley R."/>
            <person name="Hundley H."/>
            <person name="Na H."/>
            <person name="Barry K."/>
            <person name="Grigoriev I.V."/>
            <person name="Stajich J.E."/>
            <person name="Kennedy P.G."/>
        </authorList>
    </citation>
    <scope>NUCLEOTIDE SEQUENCE</scope>
    <source>
        <strain evidence="1">S12</strain>
    </source>
</reference>
<name>A0A9P7AVE1_9AGAM</name>
<evidence type="ECO:0000313" key="1">
    <source>
        <dbReference type="EMBL" id="KAG1796307.1"/>
    </source>
</evidence>
<sequence length="212" mass="23928">MREEFILRLSVKKIFLICRIIQLLFSSGESLDPTFGKSTLVQSFVYLVVLLFRANNTVPVLHQALHSYAFEIAMGIQGPAVEVDLRDYKKSFLVILDIFLVYDKILTYAYKRVDAWSNALGPDVLPDETIRKRWSAVETKIRLYASLKSREEKIRRPSPDKKGWILRNSVTVVIPQKILSLGNARNVRLCGTAQSDASVIPGIVITNGAANF</sequence>
<gene>
    <name evidence="1" type="ORF">HD556DRAFT_293844</name>
</gene>